<sequence>MAPEESWLAMETMASCYVYGAAIKGDKFRISCQPGYIEKGGSPVIAKSIAPHLTHFGGK</sequence>
<organism evidence="1 2">
    <name type="scientific">Cohnella abietis</name>
    <dbReference type="NCBI Taxonomy" id="2507935"/>
    <lineage>
        <taxon>Bacteria</taxon>
        <taxon>Bacillati</taxon>
        <taxon>Bacillota</taxon>
        <taxon>Bacilli</taxon>
        <taxon>Bacillales</taxon>
        <taxon>Paenibacillaceae</taxon>
        <taxon>Cohnella</taxon>
    </lineage>
</organism>
<evidence type="ECO:0000313" key="1">
    <source>
        <dbReference type="EMBL" id="BBI31950.1"/>
    </source>
</evidence>
<proteinExistence type="predicted"/>
<evidence type="ECO:0000313" key="2">
    <source>
        <dbReference type="Proteomes" id="UP000289856"/>
    </source>
</evidence>
<dbReference type="AlphaFoldDB" id="A0A3T1D1I0"/>
<gene>
    <name evidence="1" type="ORF">KCTCHS21_13490</name>
</gene>
<reference evidence="1 2" key="1">
    <citation type="submission" date="2019-01" db="EMBL/GenBank/DDBJ databases">
        <title>Complete genome sequence of Cohnella hallensis HS21 isolated from Korean fir (Abies koreana) rhizospheric soil.</title>
        <authorList>
            <person name="Jiang L."/>
            <person name="Kang S.W."/>
            <person name="Kim S."/>
            <person name="Jung J."/>
            <person name="Kim C.Y."/>
            <person name="Kim D.H."/>
            <person name="Kim S.W."/>
            <person name="Lee J."/>
        </authorList>
    </citation>
    <scope>NUCLEOTIDE SEQUENCE [LARGE SCALE GENOMIC DNA]</scope>
    <source>
        <strain evidence="1 2">HS21</strain>
    </source>
</reference>
<dbReference type="EMBL" id="AP019400">
    <property type="protein sequence ID" value="BBI31950.1"/>
    <property type="molecule type" value="Genomic_DNA"/>
</dbReference>
<dbReference type="KEGG" id="cohn:KCTCHS21_13490"/>
<dbReference type="Proteomes" id="UP000289856">
    <property type="component" value="Chromosome"/>
</dbReference>
<name>A0A3T1D1I0_9BACL</name>
<keyword evidence="2" id="KW-1185">Reference proteome</keyword>
<protein>
    <submittedName>
        <fullName evidence="1">Uncharacterized protein</fullName>
    </submittedName>
</protein>
<accession>A0A3T1D1I0</accession>